<feature type="region of interest" description="Disordered" evidence="1">
    <location>
        <begin position="79"/>
        <end position="119"/>
    </location>
</feature>
<proteinExistence type="predicted"/>
<reference evidence="3" key="2">
    <citation type="submission" date="2005-04" db="EMBL/GenBank/DDBJ databases">
        <authorList>
            <person name="Buell C.R."/>
            <person name="Wing R.A."/>
            <person name="McCombie W.A."/>
            <person name="Ouyang S."/>
        </authorList>
    </citation>
    <scope>NUCLEOTIDE SEQUENCE</scope>
</reference>
<sequence length="119" mass="12548">MSWHRAGVLLLGAQSCLPVPGVPAVGGVGKKRLLRQRTRLTVDRVHGSGSQKRTAEIDLSKTDGQDLMVYDRSTADGVDDVSGDVITGDGSDGASSPANNGTATRTEDTYGLRATRRTH</sequence>
<evidence type="ECO:0000313" key="3">
    <source>
        <dbReference type="EMBL" id="ABA98326.2"/>
    </source>
</evidence>
<organism evidence="3">
    <name type="scientific">Oryza sativa subsp. japonica</name>
    <name type="common">Rice</name>
    <dbReference type="NCBI Taxonomy" id="39947"/>
    <lineage>
        <taxon>Eukaryota</taxon>
        <taxon>Viridiplantae</taxon>
        <taxon>Streptophyta</taxon>
        <taxon>Embryophyta</taxon>
        <taxon>Tracheophyta</taxon>
        <taxon>Spermatophyta</taxon>
        <taxon>Magnoliopsida</taxon>
        <taxon>Liliopsida</taxon>
        <taxon>Poales</taxon>
        <taxon>Poaceae</taxon>
        <taxon>BOP clade</taxon>
        <taxon>Oryzoideae</taxon>
        <taxon>Oryzeae</taxon>
        <taxon>Oryzinae</taxon>
        <taxon>Oryza</taxon>
        <taxon>Oryza sativa</taxon>
    </lineage>
</organism>
<dbReference type="PROSITE" id="PS51257">
    <property type="entry name" value="PROKAR_LIPOPROTEIN"/>
    <property type="match status" value="1"/>
</dbReference>
<feature type="compositionally biased region" description="Polar residues" evidence="1">
    <location>
        <begin position="93"/>
        <end position="104"/>
    </location>
</feature>
<evidence type="ECO:0000256" key="1">
    <source>
        <dbReference type="SAM" id="MobiDB-lite"/>
    </source>
</evidence>
<keyword evidence="2" id="KW-0732">Signal</keyword>
<gene>
    <name evidence="3" type="ordered locus">LOC_Os12g25310</name>
</gene>
<feature type="signal peptide" evidence="2">
    <location>
        <begin position="1"/>
        <end position="18"/>
    </location>
</feature>
<accession>Q2QS52</accession>
<evidence type="ECO:0000256" key="2">
    <source>
        <dbReference type="SAM" id="SignalP"/>
    </source>
</evidence>
<protein>
    <submittedName>
        <fullName evidence="3">Retrotransposon protein, putative, unclassified</fullName>
    </submittedName>
</protein>
<feature type="chain" id="PRO_5004214297" evidence="2">
    <location>
        <begin position="19"/>
        <end position="119"/>
    </location>
</feature>
<name>Q2QS52_ORYSJ</name>
<reference evidence="3" key="1">
    <citation type="journal article" date="2005" name="BMC Biol.">
        <title>The sequence of rice chromosomes 11 and 12, rich in disease resistance genes and recent gene duplications.</title>
        <authorList>
            <consortium name="The rice chromosomes 11 and 12 sequencing consortia"/>
        </authorList>
    </citation>
    <scope>NUCLEOTIDE SEQUENCE [LARGE SCALE GENOMIC DNA]</scope>
</reference>
<reference evidence="3" key="3">
    <citation type="submission" date="2006-01" db="EMBL/GenBank/DDBJ databases">
        <authorList>
            <person name="Buell R."/>
        </authorList>
    </citation>
    <scope>NUCLEOTIDE SEQUENCE</scope>
</reference>
<dbReference type="AlphaFoldDB" id="Q2QS52"/>
<dbReference type="EMBL" id="DP000011">
    <property type="protein sequence ID" value="ABA98326.2"/>
    <property type="molecule type" value="Genomic_DNA"/>
</dbReference>